<dbReference type="AlphaFoldDB" id="A0A3M5VSJ0"/>
<protein>
    <submittedName>
        <fullName evidence="1">Uncharacterized protein</fullName>
    </submittedName>
</protein>
<evidence type="ECO:0000313" key="1">
    <source>
        <dbReference type="EMBL" id="RMU60307.1"/>
    </source>
</evidence>
<reference evidence="1 2" key="1">
    <citation type="submission" date="2018-08" db="EMBL/GenBank/DDBJ databases">
        <title>Recombination of ecologically and evolutionarily significant loci maintains genetic cohesion in the Pseudomonas syringae species complex.</title>
        <authorList>
            <person name="Dillon M."/>
            <person name="Thakur S."/>
            <person name="Almeida R.N.D."/>
            <person name="Weir B.S."/>
            <person name="Guttman D.S."/>
        </authorList>
    </citation>
    <scope>NUCLEOTIDE SEQUENCE [LARGE SCALE GENOMIC DNA]</scope>
    <source>
        <strain evidence="1 2">ICMP 14479</strain>
    </source>
</reference>
<comment type="caution">
    <text evidence="1">The sequence shown here is derived from an EMBL/GenBank/DDBJ whole genome shotgun (WGS) entry which is preliminary data.</text>
</comment>
<proteinExistence type="predicted"/>
<organism evidence="1 2">
    <name type="scientific">Pseudomonas syringae pv. avii</name>
    <dbReference type="NCBI Taxonomy" id="663959"/>
    <lineage>
        <taxon>Bacteria</taxon>
        <taxon>Pseudomonadati</taxon>
        <taxon>Pseudomonadota</taxon>
        <taxon>Gammaproteobacteria</taxon>
        <taxon>Pseudomonadales</taxon>
        <taxon>Pseudomonadaceae</taxon>
        <taxon>Pseudomonas</taxon>
        <taxon>Pseudomonas syringae</taxon>
    </lineage>
</organism>
<dbReference type="EMBL" id="RBUA01000472">
    <property type="protein sequence ID" value="RMU60307.1"/>
    <property type="molecule type" value="Genomic_DNA"/>
</dbReference>
<dbReference type="Proteomes" id="UP000280395">
    <property type="component" value="Unassembled WGS sequence"/>
</dbReference>
<name>A0A3M5VSJ0_PSESX</name>
<accession>A0A3M5VSJ0</accession>
<gene>
    <name evidence="1" type="ORF">ALP29_200381</name>
</gene>
<sequence>MAVTVATALRAFMAQPLCSIQNPLARQGFEYRTRGLQGYTHQSIPN</sequence>
<evidence type="ECO:0000313" key="2">
    <source>
        <dbReference type="Proteomes" id="UP000280395"/>
    </source>
</evidence>